<dbReference type="STRING" id="1604334.SAMN05421546_1974"/>
<accession>A0A1N6W657</accession>
<dbReference type="Pfam" id="PF11218">
    <property type="entry name" value="DUF3011"/>
    <property type="match status" value="1"/>
</dbReference>
<dbReference type="InterPro" id="IPR021381">
    <property type="entry name" value="DUF3011"/>
</dbReference>
<evidence type="ECO:0000256" key="1">
    <source>
        <dbReference type="SAM" id="SignalP"/>
    </source>
</evidence>
<proteinExistence type="predicted"/>
<feature type="signal peptide" evidence="1">
    <location>
        <begin position="1"/>
        <end position="31"/>
    </location>
</feature>
<evidence type="ECO:0000313" key="3">
    <source>
        <dbReference type="Proteomes" id="UP000241788"/>
    </source>
</evidence>
<dbReference type="RefSeq" id="WP_076587981.1">
    <property type="nucleotide sequence ID" value="NZ_FTLW01000004.1"/>
</dbReference>
<feature type="chain" id="PRO_5012455839" description="DUF3011 domain-containing protein" evidence="1">
    <location>
        <begin position="32"/>
        <end position="257"/>
    </location>
</feature>
<reference evidence="3" key="1">
    <citation type="submission" date="2017-01" db="EMBL/GenBank/DDBJ databases">
        <authorList>
            <person name="Varghese N."/>
            <person name="Submissions S."/>
        </authorList>
    </citation>
    <scope>NUCLEOTIDE SEQUENCE [LARGE SCALE GENOMIC DNA]</scope>
    <source>
        <strain evidence="3">UM1</strain>
    </source>
</reference>
<sequence length="257" mass="28508">MGTRTTLTLACITTALAGGVVLASWPSPAEAATASRVRCESKDGRWQHCRLPEGKGDVILLRQLSRNACIRNNSWGVDDEGLWVARGCRAEFGRESAENVESSGDAAVRKRVLRCESRGHGMDHCPIEIAGSVRLTRQLSSMDCELGESWGYDEKGVWVARGCRAEFEVEAVSRPSGQFLRRLFGRGDAAPPVAKMGRPLRCESIDGQRKECRTEGATRVELVRQLSRATCKVNRNWGWDAQRVWVAEGCRAEFLLW</sequence>
<evidence type="ECO:0008006" key="4">
    <source>
        <dbReference type="Google" id="ProtNLM"/>
    </source>
</evidence>
<dbReference type="OrthoDB" id="6052310at2"/>
<evidence type="ECO:0000313" key="2">
    <source>
        <dbReference type="EMBL" id="SIQ85510.1"/>
    </source>
</evidence>
<dbReference type="AlphaFoldDB" id="A0A1N6W657"/>
<gene>
    <name evidence="2" type="ORF">SAMN05421546_1974</name>
</gene>
<organism evidence="2 3">
    <name type="scientific">Solilutibacter tolerans</name>
    <dbReference type="NCBI Taxonomy" id="1604334"/>
    <lineage>
        <taxon>Bacteria</taxon>
        <taxon>Pseudomonadati</taxon>
        <taxon>Pseudomonadota</taxon>
        <taxon>Gammaproteobacteria</taxon>
        <taxon>Lysobacterales</taxon>
        <taxon>Lysobacteraceae</taxon>
        <taxon>Solilutibacter</taxon>
    </lineage>
</organism>
<name>A0A1N6W657_9GAMM</name>
<keyword evidence="1" id="KW-0732">Signal</keyword>
<protein>
    <recommendedName>
        <fullName evidence="4">DUF3011 domain-containing protein</fullName>
    </recommendedName>
</protein>
<dbReference type="Proteomes" id="UP000241788">
    <property type="component" value="Unassembled WGS sequence"/>
</dbReference>
<dbReference type="EMBL" id="FTLW01000004">
    <property type="protein sequence ID" value="SIQ85510.1"/>
    <property type="molecule type" value="Genomic_DNA"/>
</dbReference>
<keyword evidence="3" id="KW-1185">Reference proteome</keyword>